<organism evidence="7">
    <name type="scientific">Catillopecten margaritatus gill symbiont</name>
    <dbReference type="NCBI Taxonomy" id="3083288"/>
    <lineage>
        <taxon>Bacteria</taxon>
        <taxon>Pseudomonadati</taxon>
        <taxon>Pseudomonadota</taxon>
        <taxon>Gammaproteobacteria</taxon>
        <taxon>sulfur-oxidizing symbionts</taxon>
    </lineage>
</organism>
<comment type="similarity">
    <text evidence="1">Belongs to the cysteine dioxygenase family.</text>
</comment>
<gene>
    <name evidence="7" type="ORF">Ctma_0481</name>
</gene>
<proteinExistence type="inferred from homology"/>
<evidence type="ECO:0000256" key="1">
    <source>
        <dbReference type="ARBA" id="ARBA00006622"/>
    </source>
</evidence>
<dbReference type="Pfam" id="PF05995">
    <property type="entry name" value="CDO_I"/>
    <property type="match status" value="1"/>
</dbReference>
<dbReference type="EMBL" id="CP138327">
    <property type="protein sequence ID" value="WXT99777.1"/>
    <property type="molecule type" value="Genomic_DNA"/>
</dbReference>
<feature type="binding site" evidence="6">
    <location>
        <position position="85"/>
    </location>
    <ligand>
        <name>Fe cation</name>
        <dbReference type="ChEBI" id="CHEBI:24875"/>
        <note>catalytic</note>
    </ligand>
</feature>
<evidence type="ECO:0008006" key="8">
    <source>
        <dbReference type="Google" id="ProtNLM"/>
    </source>
</evidence>
<keyword evidence="5 6" id="KW-0408">Iron</keyword>
<dbReference type="AlphaFoldDB" id="A0AAU6PFJ4"/>
<evidence type="ECO:0000256" key="6">
    <source>
        <dbReference type="PIRSR" id="PIRSR610300-51"/>
    </source>
</evidence>
<evidence type="ECO:0000256" key="3">
    <source>
        <dbReference type="ARBA" id="ARBA00022964"/>
    </source>
</evidence>
<keyword evidence="4" id="KW-0560">Oxidoreductase</keyword>
<dbReference type="PANTHER" id="PTHR12918">
    <property type="entry name" value="CYSTEINE DIOXYGENASE"/>
    <property type="match status" value="1"/>
</dbReference>
<dbReference type="SUPFAM" id="SSF51182">
    <property type="entry name" value="RmlC-like cupins"/>
    <property type="match status" value="1"/>
</dbReference>
<dbReference type="GO" id="GO:0016702">
    <property type="term" value="F:oxidoreductase activity, acting on single donors with incorporation of molecular oxygen, incorporation of two atoms of oxygen"/>
    <property type="evidence" value="ECO:0007669"/>
    <property type="project" value="InterPro"/>
</dbReference>
<evidence type="ECO:0000256" key="5">
    <source>
        <dbReference type="ARBA" id="ARBA00023004"/>
    </source>
</evidence>
<feature type="binding site" evidence="6">
    <location>
        <position position="136"/>
    </location>
    <ligand>
        <name>Fe cation</name>
        <dbReference type="ChEBI" id="CHEBI:24875"/>
        <note>catalytic</note>
    </ligand>
</feature>
<dbReference type="GO" id="GO:0008198">
    <property type="term" value="F:ferrous iron binding"/>
    <property type="evidence" value="ECO:0007669"/>
    <property type="project" value="TreeGrafter"/>
</dbReference>
<evidence type="ECO:0000256" key="2">
    <source>
        <dbReference type="ARBA" id="ARBA00022723"/>
    </source>
</evidence>
<dbReference type="InterPro" id="IPR014710">
    <property type="entry name" value="RmlC-like_jellyroll"/>
</dbReference>
<sequence length="162" mass="18735">MFKKIQKYNYQHPIDFNFSALAELLNAEKYELANEEIQILASQIASDKLPFEQNNYTRSVVIDNQKYWLGLLNWDKGAMTRIHGHPDHAVVFVLKGRLSCKNFTKDPLSELDSSEIKSGKYRYNKGVQGKMDNYIHQINAIEPSVSLHFYSDNPAKGEIFDF</sequence>
<keyword evidence="3" id="KW-0223">Dioxygenase</keyword>
<accession>A0AAU6PFJ4</accession>
<dbReference type="InterPro" id="IPR010300">
    <property type="entry name" value="CDO_1"/>
</dbReference>
<keyword evidence="2 6" id="KW-0479">Metal-binding</keyword>
<dbReference type="Gene3D" id="2.60.120.10">
    <property type="entry name" value="Jelly Rolls"/>
    <property type="match status" value="1"/>
</dbReference>
<name>A0AAU6PFJ4_9GAMM</name>
<evidence type="ECO:0000256" key="4">
    <source>
        <dbReference type="ARBA" id="ARBA00023002"/>
    </source>
</evidence>
<evidence type="ECO:0000313" key="7">
    <source>
        <dbReference type="EMBL" id="WXT99777.1"/>
    </source>
</evidence>
<dbReference type="PANTHER" id="PTHR12918:SF1">
    <property type="entry name" value="CYSTEINE DIOXYGENASE TYPE 1"/>
    <property type="match status" value="1"/>
</dbReference>
<reference evidence="7" key="1">
    <citation type="submission" date="2023-10" db="EMBL/GenBank/DDBJ databases">
        <title>The first scallop-associated chemosynthetic bacterial symbiont.</title>
        <authorList>
            <person name="Lin Y.-T."/>
            <person name="Sun J."/>
            <person name="Ip J.C.-H."/>
            <person name="He X."/>
            <person name="Gao Z.-M."/>
            <person name="Perez M."/>
            <person name="Xu T."/>
            <person name="Qian P.-Y."/>
            <person name="Qiu J.-W."/>
        </authorList>
    </citation>
    <scope>NUCLEOTIDE SEQUENCE</scope>
    <source>
        <strain evidence="7">Gill1</strain>
    </source>
</reference>
<protein>
    <recommendedName>
        <fullName evidence="8">Cysteine dioxygenase</fullName>
    </recommendedName>
</protein>
<feature type="binding site" evidence="6">
    <location>
        <position position="83"/>
    </location>
    <ligand>
        <name>Fe cation</name>
        <dbReference type="ChEBI" id="CHEBI:24875"/>
        <note>catalytic</note>
    </ligand>
</feature>
<dbReference type="InterPro" id="IPR011051">
    <property type="entry name" value="RmlC_Cupin_sf"/>
</dbReference>